<dbReference type="GO" id="GO:0016020">
    <property type="term" value="C:membrane"/>
    <property type="evidence" value="ECO:0007669"/>
    <property type="project" value="UniProtKB-SubCell"/>
</dbReference>
<protein>
    <submittedName>
        <fullName evidence="7">SNF family Na+-dependent transporter</fullName>
    </submittedName>
</protein>
<dbReference type="EMBL" id="JAASRN010000001">
    <property type="protein sequence ID" value="NIK72956.1"/>
    <property type="molecule type" value="Genomic_DNA"/>
</dbReference>
<dbReference type="PROSITE" id="PS50267">
    <property type="entry name" value="NA_NEUROTRAN_SYMP_3"/>
    <property type="match status" value="1"/>
</dbReference>
<feature type="transmembrane region" description="Helical" evidence="6">
    <location>
        <begin position="157"/>
        <end position="175"/>
    </location>
</feature>
<evidence type="ECO:0000256" key="2">
    <source>
        <dbReference type="ARBA" id="ARBA00022448"/>
    </source>
</evidence>
<feature type="transmembrane region" description="Helical" evidence="6">
    <location>
        <begin position="287"/>
        <end position="308"/>
    </location>
</feature>
<dbReference type="PANTHER" id="PTHR42948:SF1">
    <property type="entry name" value="TRANSPORTER"/>
    <property type="match status" value="1"/>
</dbReference>
<evidence type="ECO:0000256" key="1">
    <source>
        <dbReference type="ARBA" id="ARBA00004141"/>
    </source>
</evidence>
<evidence type="ECO:0000256" key="6">
    <source>
        <dbReference type="SAM" id="Phobius"/>
    </source>
</evidence>
<keyword evidence="2" id="KW-0813">Transport</keyword>
<feature type="transmembrane region" description="Helical" evidence="6">
    <location>
        <begin position="328"/>
        <end position="357"/>
    </location>
</feature>
<feature type="transmembrane region" description="Helical" evidence="6">
    <location>
        <begin position="609"/>
        <end position="628"/>
    </location>
</feature>
<evidence type="ECO:0000313" key="7">
    <source>
        <dbReference type="EMBL" id="NIK72956.1"/>
    </source>
</evidence>
<dbReference type="RefSeq" id="WP_166918242.1">
    <property type="nucleotide sequence ID" value="NZ_JAASRN010000001.1"/>
</dbReference>
<keyword evidence="4 6" id="KW-1133">Transmembrane helix</keyword>
<comment type="caution">
    <text evidence="7">The sequence shown here is derived from an EMBL/GenBank/DDBJ whole genome shotgun (WGS) entry which is preliminary data.</text>
</comment>
<evidence type="ECO:0000256" key="4">
    <source>
        <dbReference type="ARBA" id="ARBA00022989"/>
    </source>
</evidence>
<dbReference type="Proteomes" id="UP000537126">
    <property type="component" value="Unassembled WGS sequence"/>
</dbReference>
<dbReference type="SUPFAM" id="SSF161070">
    <property type="entry name" value="SNF-like"/>
    <property type="match status" value="1"/>
</dbReference>
<evidence type="ECO:0000256" key="5">
    <source>
        <dbReference type="ARBA" id="ARBA00023136"/>
    </source>
</evidence>
<feature type="transmembrane region" description="Helical" evidence="6">
    <location>
        <begin position="94"/>
        <end position="113"/>
    </location>
</feature>
<sequence length="657" mass="73100">MSNTTTLNKQESWGSRIGLILAMAGNAVGLGNFLRFPMQAVQNGGGAFIIPYIVCFLLMGIPMLWIEWATGRFGGRYGNHSTPFILDKMTKSNFWKYFGVFGIFTNIGVAAYYCYIESWTMAYVYHSIMQTFSGKTQIEVASFFNSYVDVTYSTTGIPYEAVIFYLVCLALNTYILSRGLSEGIEKVAKIGMPLLLLFGAFLAVRGLTLGDSGAPEGCTDCNAYLGLNFLWEPKFESVLDPKVWLAAAGQIFFTLSVGMGTIQCYASYVKSRDDIALNAMSAGFMNGFVEIVLGASIVIPIAVGYLGLDWVLENAGFSMAFQTMPYLFGQWGPFLATVAGVMWFGLLFFAGITSSLAMGTPWMGFMRDEFNWSREKAAWSFGLVTLIMGLPTVFFFQQGVFDEYDYWAGTVSLVIFALAESLIFAWLFGIRRGWREINLGADIRVPRFYKPILKYVTPLLLLAVFLSALVTPKNNDWEAAFSGNWELDASSIIGKIQHKGVVANQSYFSDVLESEVAGVVYNIGRTKRRNRHLVEIAQQKTFYRSPAGVRLYEGEEAIDQSLLFDSLVVVKAYRIAPEKELLVKVGDKVEVGTPIAKGGFVNNIFYIDMARLLLMGLFIGICVLVYVATKKREREGKTGDEIVDETYPGDDYDVTNY</sequence>
<keyword evidence="8" id="KW-1185">Reference proteome</keyword>
<evidence type="ECO:0000256" key="3">
    <source>
        <dbReference type="ARBA" id="ARBA00022692"/>
    </source>
</evidence>
<proteinExistence type="predicted"/>
<accession>A0A846MN34</accession>
<reference evidence="7 8" key="1">
    <citation type="submission" date="2020-03" db="EMBL/GenBank/DDBJ databases">
        <title>Genomic Encyclopedia of Type Strains, Phase IV (KMG-IV): sequencing the most valuable type-strain genomes for metagenomic binning, comparative biology and taxonomic classification.</title>
        <authorList>
            <person name="Goeker M."/>
        </authorList>
    </citation>
    <scope>NUCLEOTIDE SEQUENCE [LARGE SCALE GENOMIC DNA]</scope>
    <source>
        <strain evidence="7 8">DSM 5718</strain>
    </source>
</reference>
<keyword evidence="5 6" id="KW-0472">Membrane</keyword>
<comment type="subcellular location">
    <subcellularLocation>
        <location evidence="1">Membrane</location>
        <topology evidence="1">Multi-pass membrane protein</topology>
    </subcellularLocation>
</comment>
<dbReference type="InterPro" id="IPR000175">
    <property type="entry name" value="Na/ntran_symport"/>
</dbReference>
<feature type="transmembrane region" description="Helical" evidence="6">
    <location>
        <begin position="378"/>
        <end position="400"/>
    </location>
</feature>
<dbReference type="Pfam" id="PF00209">
    <property type="entry name" value="SNF"/>
    <property type="match status" value="2"/>
</dbReference>
<feature type="transmembrane region" description="Helical" evidence="6">
    <location>
        <begin position="243"/>
        <end position="266"/>
    </location>
</feature>
<dbReference type="InterPro" id="IPR037272">
    <property type="entry name" value="SNS_sf"/>
</dbReference>
<keyword evidence="3 6" id="KW-0812">Transmembrane</keyword>
<name>A0A846MN34_9BACT</name>
<evidence type="ECO:0000313" key="8">
    <source>
        <dbReference type="Proteomes" id="UP000537126"/>
    </source>
</evidence>
<feature type="transmembrane region" description="Helical" evidence="6">
    <location>
        <begin position="17"/>
        <end position="34"/>
    </location>
</feature>
<dbReference type="PANTHER" id="PTHR42948">
    <property type="entry name" value="TRANSPORTER"/>
    <property type="match status" value="1"/>
</dbReference>
<gene>
    <name evidence="7" type="ORF">FHS56_000442</name>
</gene>
<dbReference type="PRINTS" id="PR00176">
    <property type="entry name" value="NANEUSMPORT"/>
</dbReference>
<feature type="transmembrane region" description="Helical" evidence="6">
    <location>
        <begin position="406"/>
        <end position="430"/>
    </location>
</feature>
<organism evidence="7 8">
    <name type="scientific">Thermonema lapsum</name>
    <dbReference type="NCBI Taxonomy" id="28195"/>
    <lineage>
        <taxon>Bacteria</taxon>
        <taxon>Pseudomonadati</taxon>
        <taxon>Bacteroidota</taxon>
        <taxon>Cytophagia</taxon>
        <taxon>Cytophagales</taxon>
        <taxon>Thermonemataceae</taxon>
        <taxon>Thermonema</taxon>
    </lineage>
</organism>
<feature type="transmembrane region" description="Helical" evidence="6">
    <location>
        <begin position="46"/>
        <end position="66"/>
    </location>
</feature>
<dbReference type="NCBIfam" id="NF037979">
    <property type="entry name" value="Na_transp"/>
    <property type="match status" value="1"/>
</dbReference>
<feature type="transmembrane region" description="Helical" evidence="6">
    <location>
        <begin position="451"/>
        <end position="470"/>
    </location>
</feature>
<dbReference type="AlphaFoldDB" id="A0A846MN34"/>
<feature type="transmembrane region" description="Helical" evidence="6">
    <location>
        <begin position="187"/>
        <end position="207"/>
    </location>
</feature>